<dbReference type="InterPro" id="IPR013083">
    <property type="entry name" value="Znf_RING/FYVE/PHD"/>
</dbReference>
<dbReference type="Pfam" id="PF11789">
    <property type="entry name" value="zf-Nse"/>
    <property type="match status" value="1"/>
</dbReference>
<dbReference type="GO" id="GO:0030915">
    <property type="term" value="C:Smc5-Smc6 complex"/>
    <property type="evidence" value="ECO:0007669"/>
    <property type="project" value="InterPro"/>
</dbReference>
<keyword evidence="9" id="KW-0539">Nucleus</keyword>
<organism evidence="12 13">
    <name type="scientific">Malassezia psittaci</name>
    <dbReference type="NCBI Taxonomy" id="1821823"/>
    <lineage>
        <taxon>Eukaryota</taxon>
        <taxon>Fungi</taxon>
        <taxon>Dikarya</taxon>
        <taxon>Basidiomycota</taxon>
        <taxon>Ustilaginomycotina</taxon>
        <taxon>Malasseziomycetes</taxon>
        <taxon>Malasseziales</taxon>
        <taxon>Malasseziaceae</taxon>
        <taxon>Malassezia</taxon>
    </lineage>
</organism>
<dbReference type="GO" id="GO:0061665">
    <property type="term" value="F:SUMO ligase activity"/>
    <property type="evidence" value="ECO:0007669"/>
    <property type="project" value="TreeGrafter"/>
</dbReference>
<evidence type="ECO:0000256" key="5">
    <source>
        <dbReference type="ARBA" id="ARBA00022723"/>
    </source>
</evidence>
<keyword evidence="6 10" id="KW-0863">Zinc-finger</keyword>
<evidence type="ECO:0000256" key="4">
    <source>
        <dbReference type="ARBA" id="ARBA00022679"/>
    </source>
</evidence>
<evidence type="ECO:0000256" key="6">
    <source>
        <dbReference type="ARBA" id="ARBA00022771"/>
    </source>
</evidence>
<comment type="pathway">
    <text evidence="2">Protein modification; protein sumoylation.</text>
</comment>
<evidence type="ECO:0000256" key="7">
    <source>
        <dbReference type="ARBA" id="ARBA00022786"/>
    </source>
</evidence>
<keyword evidence="7" id="KW-0833">Ubl conjugation pathway</keyword>
<dbReference type="GO" id="GO:0008270">
    <property type="term" value="F:zinc ion binding"/>
    <property type="evidence" value="ECO:0007669"/>
    <property type="project" value="UniProtKB-KW"/>
</dbReference>
<evidence type="ECO:0000256" key="1">
    <source>
        <dbReference type="ARBA" id="ARBA00004123"/>
    </source>
</evidence>
<evidence type="ECO:0000313" key="13">
    <source>
        <dbReference type="Proteomes" id="UP001214628"/>
    </source>
</evidence>
<evidence type="ECO:0000256" key="9">
    <source>
        <dbReference type="ARBA" id="ARBA00023242"/>
    </source>
</evidence>
<dbReference type="InterPro" id="IPR026846">
    <property type="entry name" value="Nse2(Mms21)"/>
</dbReference>
<name>A0AAF0F4Z4_9BASI</name>
<dbReference type="InterPro" id="IPR004181">
    <property type="entry name" value="Znf_MIZ"/>
</dbReference>
<keyword evidence="4" id="KW-0808">Transferase</keyword>
<reference evidence="12" key="1">
    <citation type="submission" date="2023-02" db="EMBL/GenBank/DDBJ databases">
        <title>Mating type loci evolution in Malassezia.</title>
        <authorList>
            <person name="Coelho M.A."/>
        </authorList>
    </citation>
    <scope>NUCLEOTIDE SEQUENCE</scope>
    <source>
        <strain evidence="12">CBS 14136</strain>
    </source>
</reference>
<feature type="domain" description="SP-RING-type" evidence="11">
    <location>
        <begin position="168"/>
        <end position="251"/>
    </location>
</feature>
<dbReference type="EMBL" id="CP118375">
    <property type="protein sequence ID" value="WFD42580.1"/>
    <property type="molecule type" value="Genomic_DNA"/>
</dbReference>
<dbReference type="AlphaFoldDB" id="A0AAF0F4Z4"/>
<keyword evidence="8" id="KW-0862">Zinc</keyword>
<dbReference type="PANTHER" id="PTHR21330:SF1">
    <property type="entry name" value="E3 SUMO-PROTEIN LIGASE NSE2"/>
    <property type="match status" value="1"/>
</dbReference>
<dbReference type="PANTHER" id="PTHR21330">
    <property type="entry name" value="E3 SUMO-PROTEIN LIGASE NSE2"/>
    <property type="match status" value="1"/>
</dbReference>
<dbReference type="GO" id="GO:0000724">
    <property type="term" value="P:double-strand break repair via homologous recombination"/>
    <property type="evidence" value="ECO:0007669"/>
    <property type="project" value="InterPro"/>
</dbReference>
<dbReference type="CDD" id="cd16651">
    <property type="entry name" value="SPL-RING_NSE2"/>
    <property type="match status" value="1"/>
</dbReference>
<keyword evidence="13" id="KW-1185">Reference proteome</keyword>
<evidence type="ECO:0000256" key="8">
    <source>
        <dbReference type="ARBA" id="ARBA00022833"/>
    </source>
</evidence>
<dbReference type="Proteomes" id="UP001214628">
    <property type="component" value="Chromosome 1"/>
</dbReference>
<proteinExistence type="inferred from homology"/>
<comment type="subcellular location">
    <subcellularLocation>
        <location evidence="1">Nucleus</location>
    </subcellularLocation>
</comment>
<keyword evidence="5" id="KW-0479">Metal-binding</keyword>
<evidence type="ECO:0000256" key="3">
    <source>
        <dbReference type="ARBA" id="ARBA00008212"/>
    </source>
</evidence>
<comment type="similarity">
    <text evidence="3">Belongs to the NSE2 family.</text>
</comment>
<gene>
    <name evidence="12" type="ORF">MPSI1_001226</name>
</gene>
<evidence type="ECO:0000313" key="12">
    <source>
        <dbReference type="EMBL" id="WFD42580.1"/>
    </source>
</evidence>
<sequence length="272" mass="30587">MDQELSEVGTIDAALAPRLRQLKTEYDSLQNYFKIATSWLPEVGAELEEFASEGNSNSSYISRLDQGTRDLIDMLREADFRKETLDALQRSIQEGNQEEDLAQSYRASLDTYRAGYAQKTARQKYAQHAAYFDFRSRIWEVHSEGAMPPLTDMIAAEPGDDHDDNHDDDEDIVVGGTMRQFRCPLTTTLLEDPVESTVCPHAYSRAAITQYIQQAGRRGAECPAAACHAVLTLRNLSDAPGLARRVERYARQVARREELRRGAQWAGAPVLD</sequence>
<dbReference type="PROSITE" id="PS51044">
    <property type="entry name" value="ZF_SP_RING"/>
    <property type="match status" value="1"/>
</dbReference>
<dbReference type="Gene3D" id="3.30.40.10">
    <property type="entry name" value="Zinc/RING finger domain, C3HC4 (zinc finger)"/>
    <property type="match status" value="1"/>
</dbReference>
<protein>
    <recommendedName>
        <fullName evidence="11">SP-RING-type domain-containing protein</fullName>
    </recommendedName>
</protein>
<evidence type="ECO:0000256" key="2">
    <source>
        <dbReference type="ARBA" id="ARBA00004718"/>
    </source>
</evidence>
<accession>A0AAF0F4Z4</accession>
<dbReference type="SUPFAM" id="SSF57850">
    <property type="entry name" value="RING/U-box"/>
    <property type="match status" value="1"/>
</dbReference>
<dbReference type="GO" id="GO:0016925">
    <property type="term" value="P:protein sumoylation"/>
    <property type="evidence" value="ECO:0007669"/>
    <property type="project" value="TreeGrafter"/>
</dbReference>
<dbReference type="GO" id="GO:0005634">
    <property type="term" value="C:nucleus"/>
    <property type="evidence" value="ECO:0007669"/>
    <property type="project" value="UniProtKB-SubCell"/>
</dbReference>
<evidence type="ECO:0000259" key="11">
    <source>
        <dbReference type="PROSITE" id="PS51044"/>
    </source>
</evidence>
<evidence type="ECO:0000256" key="10">
    <source>
        <dbReference type="PROSITE-ProRule" id="PRU00452"/>
    </source>
</evidence>